<reference evidence="1" key="1">
    <citation type="submission" date="2022-11" db="EMBL/GenBank/DDBJ databases">
        <title>WGS-based characterization of Bacillus cereus isolated from food &amp; feed additives.</title>
        <authorList>
            <person name="Bogaerts B."/>
            <person name="Fraiture M.-A."/>
            <person name="Roosens N.H.C."/>
            <person name="De Keersmaecker S.C.J."/>
            <person name="Vanneste K."/>
        </authorList>
    </citation>
    <scope>NUCLEOTIDE SEQUENCE</scope>
    <source>
        <strain evidence="1">74.2</strain>
    </source>
</reference>
<organism evidence="1 2">
    <name type="scientific">Bacillus pacificus</name>
    <dbReference type="NCBI Taxonomy" id="2026187"/>
    <lineage>
        <taxon>Bacteria</taxon>
        <taxon>Bacillati</taxon>
        <taxon>Bacillota</taxon>
        <taxon>Bacilli</taxon>
        <taxon>Bacillales</taxon>
        <taxon>Bacillaceae</taxon>
        <taxon>Bacillus</taxon>
        <taxon>Bacillus cereus group</taxon>
    </lineage>
</organism>
<gene>
    <name evidence="1" type="ORF">OWO78_22895</name>
</gene>
<sequence length="40" mass="4816">MDKRPNLFSHGTSEFSQDAFICWWRIQIIKAWINGYMKPV</sequence>
<accession>A0AAW6YST1</accession>
<dbReference type="AlphaFoldDB" id="A0AAW6YST1"/>
<dbReference type="Proteomes" id="UP001174229">
    <property type="component" value="Unassembled WGS sequence"/>
</dbReference>
<name>A0AAW6YST1_9BACI</name>
<proteinExistence type="predicted"/>
<dbReference type="EMBL" id="JAPNPE010000013">
    <property type="protein sequence ID" value="MDK7394210.1"/>
    <property type="molecule type" value="Genomic_DNA"/>
</dbReference>
<evidence type="ECO:0000313" key="1">
    <source>
        <dbReference type="EMBL" id="MDK7394210.1"/>
    </source>
</evidence>
<evidence type="ECO:0000313" key="2">
    <source>
        <dbReference type="Proteomes" id="UP001174229"/>
    </source>
</evidence>
<dbReference type="RefSeq" id="WP_011040054.1">
    <property type="nucleotide sequence ID" value="NZ_CP099450.1"/>
</dbReference>
<protein>
    <submittedName>
        <fullName evidence="1">Uncharacterized protein</fullName>
    </submittedName>
</protein>
<comment type="caution">
    <text evidence="1">The sequence shown here is derived from an EMBL/GenBank/DDBJ whole genome shotgun (WGS) entry which is preliminary data.</text>
</comment>